<dbReference type="EMBL" id="KP795544">
    <property type="protein sequence ID" value="AKN37677.1"/>
    <property type="molecule type" value="Genomic_DNA"/>
</dbReference>
<accession>A0A0H3ZT70</accession>
<evidence type="ECO:0000256" key="1">
    <source>
        <dbReference type="SAM" id="MobiDB-lite"/>
    </source>
</evidence>
<name>A0A0H3ZT70_VIBSP</name>
<organism evidence="2">
    <name type="scientific">Vibrio splendidus</name>
    <dbReference type="NCBI Taxonomy" id="29497"/>
    <lineage>
        <taxon>Bacteria</taxon>
        <taxon>Pseudomonadati</taxon>
        <taxon>Pseudomonadota</taxon>
        <taxon>Gammaproteobacteria</taxon>
        <taxon>Vibrionales</taxon>
        <taxon>Vibrionaceae</taxon>
        <taxon>Vibrio</taxon>
    </lineage>
</organism>
<proteinExistence type="predicted"/>
<reference evidence="2" key="1">
    <citation type="journal article" date="2015" name="MBio">
        <title>Eco-Evolutionary Dynamics of Episomes among Ecologically Cohesive Bacterial Populations.</title>
        <authorList>
            <person name="Xue H."/>
            <person name="Cordero O.X."/>
            <person name="Camas F.M."/>
            <person name="Trimble W."/>
            <person name="Meyer F."/>
            <person name="Guglielmini J."/>
            <person name="Rocha E.P."/>
            <person name="Polz M.F."/>
        </authorList>
    </citation>
    <scope>NUCLEOTIDE SEQUENCE</scope>
    <source>
        <strain evidence="2">5S_214</strain>
    </source>
</reference>
<evidence type="ECO:0000313" key="2">
    <source>
        <dbReference type="EMBL" id="AKN37677.1"/>
    </source>
</evidence>
<dbReference type="AlphaFoldDB" id="A0A0H3ZT70"/>
<feature type="compositionally biased region" description="Basic and acidic residues" evidence="1">
    <location>
        <begin position="46"/>
        <end position="73"/>
    </location>
</feature>
<feature type="region of interest" description="Disordered" evidence="1">
    <location>
        <begin position="35"/>
        <end position="79"/>
    </location>
</feature>
<sequence>MTQNIEQRTEVAVKKYEGASETADKIINSDDVVITGAGPRKSFPKVSREADEKFAEQSKNADEKFAEQSKNADDSFNSQKGKFEREIQDRFSVSQQVISWVPNIDISDKYQRYSIGTVGQADYKEYLANPEKLPFQTGSTIQEDLANNLWDETGVPSQSKVYRQDADRQQSMTGRQVEIVNTGVDGSYGQVITDEPFVFVLSAGADSQLYSMVPQPSNPSVVHNLDVNAGTITFDNGDVSDILAVGRKEYRALERGFVTYAEWGVDLSGKTIANDEINAAHAFAKKHGLKTRQSGGRALIDATQEIDLFTVDELSGGFRFVIEGAVYGNPFVVNPEYTVVELTESDVTLSEFNFGATRISSLAAYPNHAAFVLSTSEVDLYRQGGDPQYKRCPTIIGPSNGDLHYPLFFTFNSITKVMLAPAYVPRINIKGFAVEMKGAQSRANLVICHRNNVTFDNPHYYDGGTTADVPVEAFISGSFVSGLEINTPSADEIGGSRIAHSYLVNLWTCCNVKITDPQQIGGWAQLDGNYNRDVKVIGGTIDRAGGHFSCWDYIFDGNTFSNSNAIKICGGGILRVKNPTLSINNAFDEWVLVNLREDYAAEWNGMINVDSYTIDASGIQGLTPAKSTLTVVSGLIGSGVGNHNFGRRTQLATKIVVSDGLVKLPESINGVLTVRQVGVGSVSAIANEIVYPKSVDILNCDVADEGGSQKYLHVAIDVFGTQKPAAYQSKMRITVNGVDNKDPRDYGENPSPTGVIPTVNLSSNSKLDIVVKAIDCDWITFKAVTTSNRLIDVHASSCLIAGVDGTYGARFEFDAGCRWAGTYFSGDWKGVMNGGRILVYKLADNSGYGQVGYPEKLEHNLTFARGVVVDKDGVITADQVLYSDILTVYSIQSGYISPSYHFPEVAQ</sequence>
<protein>
    <submittedName>
        <fullName evidence="2">Uncharacterized protein</fullName>
    </submittedName>
</protein>